<comment type="catalytic activity">
    <reaction evidence="18 19">
        <text>UDP-N-acetyl-alpha-D-muramate + NADP(+) = UDP-N-acetyl-3-O-(1-carboxyvinyl)-alpha-D-glucosamine + NADPH + H(+)</text>
        <dbReference type="Rhea" id="RHEA:12248"/>
        <dbReference type="ChEBI" id="CHEBI:15378"/>
        <dbReference type="ChEBI" id="CHEBI:57783"/>
        <dbReference type="ChEBI" id="CHEBI:58349"/>
        <dbReference type="ChEBI" id="CHEBI:68483"/>
        <dbReference type="ChEBI" id="CHEBI:70757"/>
        <dbReference type="EC" id="1.3.1.98"/>
    </reaction>
</comment>
<keyword evidence="7 19" id="KW-0963">Cytoplasm</keyword>
<evidence type="ECO:0000256" key="4">
    <source>
        <dbReference type="ARBA" id="ARBA00004752"/>
    </source>
</evidence>
<keyword evidence="9 19" id="KW-0285">Flavoprotein</keyword>
<dbReference type="UniPathway" id="UPA00219"/>
<keyword evidence="11 19" id="KW-0521">NADP</keyword>
<reference evidence="20" key="1">
    <citation type="journal article" date="2020" name="mSystems">
        <title>Genome- and Community-Level Interaction Insights into Carbon Utilization and Element Cycling Functions of Hydrothermarchaeota in Hydrothermal Sediment.</title>
        <authorList>
            <person name="Zhou Z."/>
            <person name="Liu Y."/>
            <person name="Xu W."/>
            <person name="Pan J."/>
            <person name="Luo Z.H."/>
            <person name="Li M."/>
        </authorList>
    </citation>
    <scope>NUCLEOTIDE SEQUENCE [LARGE SCALE GENOMIC DNA]</scope>
    <source>
        <strain evidence="20">SpSt-222</strain>
    </source>
</reference>
<evidence type="ECO:0000256" key="1">
    <source>
        <dbReference type="ARBA" id="ARBA00001974"/>
    </source>
</evidence>
<dbReference type="GO" id="GO:0008762">
    <property type="term" value="F:UDP-N-acetylmuramate dehydrogenase activity"/>
    <property type="evidence" value="ECO:0007669"/>
    <property type="project" value="UniProtKB-UniRule"/>
</dbReference>
<dbReference type="PROSITE" id="PS51387">
    <property type="entry name" value="FAD_PCMH"/>
    <property type="match status" value="1"/>
</dbReference>
<dbReference type="GO" id="GO:0008360">
    <property type="term" value="P:regulation of cell shape"/>
    <property type="evidence" value="ECO:0007669"/>
    <property type="project" value="UniProtKB-KW"/>
</dbReference>
<feature type="active site" evidence="19">
    <location>
        <position position="333"/>
    </location>
</feature>
<comment type="function">
    <text evidence="2 19">Cell wall formation.</text>
</comment>
<dbReference type="InterPro" id="IPR003170">
    <property type="entry name" value="MurB"/>
</dbReference>
<keyword evidence="8 19" id="KW-0132">Cell division</keyword>
<proteinExistence type="inferred from homology"/>
<evidence type="ECO:0000256" key="13">
    <source>
        <dbReference type="ARBA" id="ARBA00022984"/>
    </source>
</evidence>
<dbReference type="InterPro" id="IPR011601">
    <property type="entry name" value="MurB_C"/>
</dbReference>
<evidence type="ECO:0000256" key="18">
    <source>
        <dbReference type="ARBA" id="ARBA00048914"/>
    </source>
</evidence>
<dbReference type="HAMAP" id="MF_00037">
    <property type="entry name" value="MurB"/>
    <property type="match status" value="1"/>
</dbReference>
<gene>
    <name evidence="19 20" type="primary">murB</name>
    <name evidence="20" type="ORF">ENP47_08240</name>
</gene>
<evidence type="ECO:0000256" key="16">
    <source>
        <dbReference type="ARBA" id="ARBA00023316"/>
    </source>
</evidence>
<dbReference type="InterPro" id="IPR006094">
    <property type="entry name" value="Oxid_FAD_bind_N"/>
</dbReference>
<evidence type="ECO:0000256" key="9">
    <source>
        <dbReference type="ARBA" id="ARBA00022630"/>
    </source>
</evidence>
<dbReference type="Gene3D" id="3.90.78.10">
    <property type="entry name" value="UDP-N-acetylenolpyruvoylglucosamine reductase, C-terminal domain"/>
    <property type="match status" value="1"/>
</dbReference>
<evidence type="ECO:0000256" key="10">
    <source>
        <dbReference type="ARBA" id="ARBA00022827"/>
    </source>
</evidence>
<dbReference type="NCBIfam" id="NF010480">
    <property type="entry name" value="PRK13905.1"/>
    <property type="match status" value="1"/>
</dbReference>
<evidence type="ECO:0000256" key="8">
    <source>
        <dbReference type="ARBA" id="ARBA00022618"/>
    </source>
</evidence>
<accession>A0A7C1FR87</accession>
<evidence type="ECO:0000256" key="5">
    <source>
        <dbReference type="ARBA" id="ARBA00012518"/>
    </source>
</evidence>
<evidence type="ECO:0000313" key="20">
    <source>
        <dbReference type="EMBL" id="HEF65569.1"/>
    </source>
</evidence>
<dbReference type="Pfam" id="PF02873">
    <property type="entry name" value="MurB_C"/>
    <property type="match status" value="1"/>
</dbReference>
<dbReference type="Pfam" id="PF01565">
    <property type="entry name" value="FAD_binding_4"/>
    <property type="match status" value="1"/>
</dbReference>
<dbReference type="EC" id="1.3.1.98" evidence="5 19"/>
<dbReference type="InterPro" id="IPR016167">
    <property type="entry name" value="FAD-bd_PCMH_sub1"/>
</dbReference>
<keyword evidence="10 19" id="KW-0274">FAD</keyword>
<keyword evidence="16 19" id="KW-0961">Cell wall biogenesis/degradation</keyword>
<keyword evidence="14 19" id="KW-0560">Oxidoreductase</keyword>
<comment type="pathway">
    <text evidence="4 19">Cell wall biogenesis; peptidoglycan biosynthesis.</text>
</comment>
<evidence type="ECO:0000256" key="6">
    <source>
        <dbReference type="ARBA" id="ARBA00015188"/>
    </source>
</evidence>
<comment type="cofactor">
    <cofactor evidence="1 19">
        <name>FAD</name>
        <dbReference type="ChEBI" id="CHEBI:57692"/>
    </cofactor>
</comment>
<evidence type="ECO:0000256" key="2">
    <source>
        <dbReference type="ARBA" id="ARBA00003921"/>
    </source>
</evidence>
<dbReference type="InterPro" id="IPR036635">
    <property type="entry name" value="MurB_C_sf"/>
</dbReference>
<dbReference type="PANTHER" id="PTHR21071">
    <property type="entry name" value="UDP-N-ACETYLENOLPYRUVOYLGLUCOSAMINE REDUCTASE"/>
    <property type="match status" value="1"/>
</dbReference>
<dbReference type="InterPro" id="IPR016166">
    <property type="entry name" value="FAD-bd_PCMH"/>
</dbReference>
<protein>
    <recommendedName>
        <fullName evidence="6 19">UDP-N-acetylenolpyruvoylglucosamine reductase</fullName>
        <ecNumber evidence="5 19">1.3.1.98</ecNumber>
    </recommendedName>
    <alternativeName>
        <fullName evidence="17 19">UDP-N-acetylmuramate dehydrogenase</fullName>
    </alternativeName>
</protein>
<dbReference type="InterPro" id="IPR016169">
    <property type="entry name" value="FAD-bd_PCMH_sub2"/>
</dbReference>
<dbReference type="GO" id="GO:0051301">
    <property type="term" value="P:cell division"/>
    <property type="evidence" value="ECO:0007669"/>
    <property type="project" value="UniProtKB-KW"/>
</dbReference>
<dbReference type="GO" id="GO:0009252">
    <property type="term" value="P:peptidoglycan biosynthetic process"/>
    <property type="evidence" value="ECO:0007669"/>
    <property type="project" value="UniProtKB-UniRule"/>
</dbReference>
<feature type="active site" description="Proton donor" evidence="19">
    <location>
        <position position="263"/>
    </location>
</feature>
<dbReference type="GO" id="GO:0071555">
    <property type="term" value="P:cell wall organization"/>
    <property type="evidence" value="ECO:0007669"/>
    <property type="project" value="UniProtKB-KW"/>
</dbReference>
<dbReference type="SUPFAM" id="SSF56194">
    <property type="entry name" value="Uridine diphospho-N-Acetylenolpyruvylglucosamine reductase, MurB, C-terminal domain"/>
    <property type="match status" value="1"/>
</dbReference>
<evidence type="ECO:0000256" key="12">
    <source>
        <dbReference type="ARBA" id="ARBA00022960"/>
    </source>
</evidence>
<evidence type="ECO:0000256" key="3">
    <source>
        <dbReference type="ARBA" id="ARBA00004496"/>
    </source>
</evidence>
<dbReference type="Gene3D" id="3.30.43.10">
    <property type="entry name" value="Uridine Diphospho-n-acetylenolpyruvylglucosamine Reductase, domain 2"/>
    <property type="match status" value="1"/>
</dbReference>
<keyword evidence="15 19" id="KW-0131">Cell cycle</keyword>
<name>A0A7C1FR87_THERO</name>
<evidence type="ECO:0000256" key="19">
    <source>
        <dbReference type="HAMAP-Rule" id="MF_00037"/>
    </source>
</evidence>
<comment type="subcellular location">
    <subcellularLocation>
        <location evidence="3 19">Cytoplasm</location>
    </subcellularLocation>
</comment>
<evidence type="ECO:0000256" key="15">
    <source>
        <dbReference type="ARBA" id="ARBA00023306"/>
    </source>
</evidence>
<evidence type="ECO:0000256" key="11">
    <source>
        <dbReference type="ARBA" id="ARBA00022857"/>
    </source>
</evidence>
<dbReference type="SUPFAM" id="SSF56176">
    <property type="entry name" value="FAD-binding/transporter-associated domain-like"/>
    <property type="match status" value="1"/>
</dbReference>
<dbReference type="Gene3D" id="3.30.465.10">
    <property type="match status" value="1"/>
</dbReference>
<feature type="active site" evidence="19">
    <location>
        <position position="210"/>
    </location>
</feature>
<dbReference type="NCBIfam" id="TIGR00179">
    <property type="entry name" value="murB"/>
    <property type="match status" value="1"/>
</dbReference>
<evidence type="ECO:0000256" key="14">
    <source>
        <dbReference type="ARBA" id="ARBA00023002"/>
    </source>
</evidence>
<comment type="similarity">
    <text evidence="19">Belongs to the MurB family.</text>
</comment>
<evidence type="ECO:0000256" key="7">
    <source>
        <dbReference type="ARBA" id="ARBA00022490"/>
    </source>
</evidence>
<evidence type="ECO:0000256" key="17">
    <source>
        <dbReference type="ARBA" id="ARBA00031026"/>
    </source>
</evidence>
<dbReference type="InterPro" id="IPR036318">
    <property type="entry name" value="FAD-bd_PCMH-like_sf"/>
</dbReference>
<dbReference type="AlphaFoldDB" id="A0A7C1FR87"/>
<dbReference type="EMBL" id="DSJL01000011">
    <property type="protein sequence ID" value="HEF65569.1"/>
    <property type="molecule type" value="Genomic_DNA"/>
</dbReference>
<sequence length="342" mass="37102">MLFFFSVRGIFGKQRSRCGRVSAMPARVERATVVTVEGRPLRVLESEPLGRYTTFRIGGPADFLVRASDRETLELALAWGEREGLPVTVIGGGSNLLVCDGGIRGLVVVFRTAGGGQQDVLPFECEDGAIIMAFPATAPLSWIGHRTSELGLAGMEWAAGLPGVLGGAVVNNAGAHGGDVGSVLVDVDLYDLRRRTLVRWTREQLAPRYRLTTLKALPQPRGFVVLQARLRLQPGDPAKLRAIAEANARWRREHQPTGPCAGSVFKNPPGTYAGYLIEQAGLKGFQVGRMRVSERHANFFLNLGGATAEEALTLLEEVRRRVAERFGIVLEPEIEVIGEPKG</sequence>
<dbReference type="PANTHER" id="PTHR21071:SF4">
    <property type="entry name" value="UDP-N-ACETYLENOLPYRUVOYLGLUCOSAMINE REDUCTASE"/>
    <property type="match status" value="1"/>
</dbReference>
<keyword evidence="13 19" id="KW-0573">Peptidoglycan synthesis</keyword>
<dbReference type="GO" id="GO:0071949">
    <property type="term" value="F:FAD binding"/>
    <property type="evidence" value="ECO:0007669"/>
    <property type="project" value="InterPro"/>
</dbReference>
<dbReference type="GO" id="GO:0005829">
    <property type="term" value="C:cytosol"/>
    <property type="evidence" value="ECO:0007669"/>
    <property type="project" value="TreeGrafter"/>
</dbReference>
<comment type="caution">
    <text evidence="20">The sequence shown here is derived from an EMBL/GenBank/DDBJ whole genome shotgun (WGS) entry which is preliminary data.</text>
</comment>
<keyword evidence="12 19" id="KW-0133">Cell shape</keyword>
<organism evidence="20">
    <name type="scientific">Thermomicrobium roseum</name>
    <dbReference type="NCBI Taxonomy" id="500"/>
    <lineage>
        <taxon>Bacteria</taxon>
        <taxon>Pseudomonadati</taxon>
        <taxon>Thermomicrobiota</taxon>
        <taxon>Thermomicrobia</taxon>
        <taxon>Thermomicrobiales</taxon>
        <taxon>Thermomicrobiaceae</taxon>
        <taxon>Thermomicrobium</taxon>
    </lineage>
</organism>